<dbReference type="Proteomes" id="UP001631969">
    <property type="component" value="Unassembled WGS sequence"/>
</dbReference>
<sequence>MQPTRMIIDADTGIDDALAILFALRSPRIHLEAITTCFGNIATEQSAENTLRLLELAAPERRIPVALGARKPLVRPQREYAVHVHGNNGLGGVELPTSRQQPVEEPGPELICRMARENPGQLTLVTMGRLTNLALALELEPQLPTLLKRVVVMGGTVFAPGNVSPVAEANLWGDPEAADRVFSAGLSLTMIGLDVTLRTRITRSHLELLQLKAPEAVQPVIRFMQESLEYYFDFYRHSNFFMDSAPLHDPLAVIAAVHPELLEYRPMHVRVDCESSLCAGMVVADLRPIPKVGSEISVAVNVREERAVGRFLSVFE</sequence>
<protein>
    <submittedName>
        <fullName evidence="1">Nucleoside hydrolase</fullName>
    </submittedName>
</protein>
<comment type="caution">
    <text evidence="1">The sequence shown here is derived from an EMBL/GenBank/DDBJ whole genome shotgun (WGS) entry which is preliminary data.</text>
</comment>
<keyword evidence="1" id="KW-0378">Hydrolase</keyword>
<organism evidence="1 2">
    <name type="scientific">Paenibacillus mesotrionivorans</name>
    <dbReference type="NCBI Taxonomy" id="3160968"/>
    <lineage>
        <taxon>Bacteria</taxon>
        <taxon>Bacillati</taxon>
        <taxon>Bacillota</taxon>
        <taxon>Bacilli</taxon>
        <taxon>Bacillales</taxon>
        <taxon>Paenibacillaceae</taxon>
        <taxon>Paenibacillus</taxon>
    </lineage>
</organism>
<keyword evidence="2" id="KW-1185">Reference proteome</keyword>
<name>A0ACC7P6Z0_9BACL</name>
<gene>
    <name evidence="1" type="ORF">ACI1P1_17525</name>
</gene>
<dbReference type="EMBL" id="JBJURJ010000011">
    <property type="protein sequence ID" value="MFM9330102.1"/>
    <property type="molecule type" value="Genomic_DNA"/>
</dbReference>
<evidence type="ECO:0000313" key="1">
    <source>
        <dbReference type="EMBL" id="MFM9330102.1"/>
    </source>
</evidence>
<reference evidence="1" key="1">
    <citation type="submission" date="2024-12" db="EMBL/GenBank/DDBJ databases">
        <authorList>
            <person name="Wu N."/>
        </authorList>
    </citation>
    <scope>NUCLEOTIDE SEQUENCE</scope>
    <source>
        <strain evidence="1">P15</strain>
    </source>
</reference>
<accession>A0ACC7P6Z0</accession>
<evidence type="ECO:0000313" key="2">
    <source>
        <dbReference type="Proteomes" id="UP001631969"/>
    </source>
</evidence>
<proteinExistence type="predicted"/>